<keyword evidence="4" id="KW-0539">Nucleus</keyword>
<dbReference type="PANTHER" id="PTHR13115:SF8">
    <property type="entry name" value="RNA POLYMERASE-ASSOCIATED PROTEIN RTF1 HOMOLOG"/>
    <property type="match status" value="1"/>
</dbReference>
<feature type="region of interest" description="Disordered" evidence="5">
    <location>
        <begin position="413"/>
        <end position="449"/>
    </location>
</feature>
<dbReference type="Proteomes" id="UP001219933">
    <property type="component" value="Chromosome 3"/>
</dbReference>
<evidence type="ECO:0000256" key="3">
    <source>
        <dbReference type="ARBA" id="ARBA00023163"/>
    </source>
</evidence>
<proteinExistence type="predicted"/>
<evidence type="ECO:0000313" key="7">
    <source>
        <dbReference type="EMBL" id="WFD35567.1"/>
    </source>
</evidence>
<feature type="region of interest" description="Disordered" evidence="5">
    <location>
        <begin position="1"/>
        <end position="56"/>
    </location>
</feature>
<feature type="compositionally biased region" description="Basic and acidic residues" evidence="5">
    <location>
        <begin position="413"/>
        <end position="428"/>
    </location>
</feature>
<dbReference type="InterPro" id="IPR036128">
    <property type="entry name" value="Plus3-like_sf"/>
</dbReference>
<evidence type="ECO:0000256" key="1">
    <source>
        <dbReference type="ARBA" id="ARBA00004123"/>
    </source>
</evidence>
<dbReference type="GO" id="GO:0003677">
    <property type="term" value="F:DNA binding"/>
    <property type="evidence" value="ECO:0007669"/>
    <property type="project" value="InterPro"/>
</dbReference>
<sequence length="476" mass="53088">MSEDGLDEELIALVGEDATSPPPSPPSTTARRRRKALLGDSSSDASGDEGVPYPLEGIYKDEADREWLLSLNELEREDVLSQRRDELSRRSQQAQLAAMVRSQQGAGRHRDEQRAKRRKRSHADIRRELADLADSDNDVFRESDSEDEQPRGASATRTARLSELRRRRERRGAGVSDSEESESEYEEAPARRVRGASPALAATSSEPPTLAQLNAVRVGRDTIERMMFVGRWKDVFRGCFVRCSWGMRERKGGDGAGGREHIYRVHQITGIVQRDKHYDMSTDKSGRWSNTYVSFEWNGKEHTVDLRPLSTQPITESERERWIATRKAADDRYPSADALAQKQEQLGEFLSAPLTEEDIKRMIELKRELRASALEAGHGVAATVDSAETAEPAKQPGGTHHDEHLMAQINERNRRADRERIQEAERRAAQAKKRAAAQEPKREGTVPTAPAIAAALEAAPAGSGVVPTLDIDLGDF</sequence>
<dbReference type="InterPro" id="IPR004343">
    <property type="entry name" value="Plus-3_dom"/>
</dbReference>
<dbReference type="PROSITE" id="PS51360">
    <property type="entry name" value="PLUS3"/>
    <property type="match status" value="1"/>
</dbReference>
<keyword evidence="2" id="KW-0805">Transcription regulation</keyword>
<comment type="subcellular location">
    <subcellularLocation>
        <location evidence="1">Nucleus</location>
    </subcellularLocation>
</comment>
<protein>
    <submittedName>
        <fullName evidence="7">RNA polymerase-associated protein rtf1</fullName>
    </submittedName>
</protein>
<feature type="compositionally biased region" description="Acidic residues" evidence="5">
    <location>
        <begin position="1"/>
        <end position="10"/>
    </location>
</feature>
<keyword evidence="3" id="KW-0804">Transcription</keyword>
<feature type="compositionally biased region" description="Polar residues" evidence="5">
    <location>
        <begin position="90"/>
        <end position="105"/>
    </location>
</feature>
<dbReference type="GO" id="GO:0016593">
    <property type="term" value="C:Cdc73/Paf1 complex"/>
    <property type="evidence" value="ECO:0007669"/>
    <property type="project" value="TreeGrafter"/>
</dbReference>
<gene>
    <name evidence="7" type="primary">RTF1</name>
    <name evidence="7" type="ORF">MCUN1_002423</name>
</gene>
<reference evidence="7" key="1">
    <citation type="submission" date="2023-03" db="EMBL/GenBank/DDBJ databases">
        <title>Mating type loci evolution in Malassezia.</title>
        <authorList>
            <person name="Coelho M.A."/>
        </authorList>
    </citation>
    <scope>NUCLEOTIDE SEQUENCE</scope>
    <source>
        <strain evidence="7">CBS 11721</strain>
    </source>
</reference>
<evidence type="ECO:0000256" key="2">
    <source>
        <dbReference type="ARBA" id="ARBA00023015"/>
    </source>
</evidence>
<feature type="region of interest" description="Disordered" evidence="5">
    <location>
        <begin position="385"/>
        <end position="404"/>
    </location>
</feature>
<organism evidence="7 8">
    <name type="scientific">Malassezia cuniculi</name>
    <dbReference type="NCBI Taxonomy" id="948313"/>
    <lineage>
        <taxon>Eukaryota</taxon>
        <taxon>Fungi</taxon>
        <taxon>Dikarya</taxon>
        <taxon>Basidiomycota</taxon>
        <taxon>Ustilaginomycotina</taxon>
        <taxon>Malasseziomycetes</taxon>
        <taxon>Malasseziales</taxon>
        <taxon>Malasseziaceae</taxon>
        <taxon>Malassezia</taxon>
    </lineage>
</organism>
<evidence type="ECO:0000256" key="5">
    <source>
        <dbReference type="SAM" id="MobiDB-lite"/>
    </source>
</evidence>
<name>A0AAF0EVQ4_9BASI</name>
<dbReference type="PANTHER" id="PTHR13115">
    <property type="entry name" value="RNA POLYMERASE-ASSOCIATED PROTEIN RTF1 HOMOLOG"/>
    <property type="match status" value="1"/>
</dbReference>
<feature type="compositionally biased region" description="Basic and acidic residues" evidence="5">
    <location>
        <begin position="80"/>
        <end position="89"/>
    </location>
</feature>
<dbReference type="EMBL" id="CP119879">
    <property type="protein sequence ID" value="WFD35567.1"/>
    <property type="molecule type" value="Genomic_DNA"/>
</dbReference>
<evidence type="ECO:0000256" key="4">
    <source>
        <dbReference type="ARBA" id="ARBA00023242"/>
    </source>
</evidence>
<dbReference type="SMART" id="SM00719">
    <property type="entry name" value="Plus3"/>
    <property type="match status" value="1"/>
</dbReference>
<evidence type="ECO:0000259" key="6">
    <source>
        <dbReference type="PROSITE" id="PS51360"/>
    </source>
</evidence>
<dbReference type="AlphaFoldDB" id="A0AAF0EVQ4"/>
<dbReference type="SUPFAM" id="SSF159042">
    <property type="entry name" value="Plus3-like"/>
    <property type="match status" value="1"/>
</dbReference>
<accession>A0AAF0EVQ4</accession>
<feature type="domain" description="Plus3" evidence="6">
    <location>
        <begin position="207"/>
        <end position="351"/>
    </location>
</feature>
<keyword evidence="8" id="KW-1185">Reference proteome</keyword>
<evidence type="ECO:0000313" key="8">
    <source>
        <dbReference type="Proteomes" id="UP001219933"/>
    </source>
</evidence>
<dbReference type="Pfam" id="PF03126">
    <property type="entry name" value="Plus-3"/>
    <property type="match status" value="1"/>
</dbReference>
<dbReference type="GO" id="GO:1990269">
    <property type="term" value="F:RNA polymerase II C-terminal domain phosphoserine binding"/>
    <property type="evidence" value="ECO:0007669"/>
    <property type="project" value="TreeGrafter"/>
</dbReference>
<feature type="region of interest" description="Disordered" evidence="5">
    <location>
        <begin position="80"/>
        <end position="208"/>
    </location>
</feature>
<dbReference type="Gene3D" id="3.90.70.200">
    <property type="entry name" value="Plus-3 domain"/>
    <property type="match status" value="1"/>
</dbReference>
<feature type="compositionally biased region" description="Acidic residues" evidence="5">
    <location>
        <begin position="177"/>
        <end position="187"/>
    </location>
</feature>